<keyword evidence="2" id="KW-1133">Transmembrane helix</keyword>
<name>A0ABQ5JMD5_9LACO</name>
<evidence type="ECO:0000313" key="3">
    <source>
        <dbReference type="EMBL" id="GKT05664.1"/>
    </source>
</evidence>
<keyword evidence="2" id="KW-0812">Transmembrane</keyword>
<evidence type="ECO:0000313" key="4">
    <source>
        <dbReference type="Proteomes" id="UP001628078"/>
    </source>
</evidence>
<evidence type="ECO:0000256" key="2">
    <source>
        <dbReference type="SAM" id="Phobius"/>
    </source>
</evidence>
<reference evidence="3 4" key="1">
    <citation type="submission" date="2022-03" db="EMBL/GenBank/DDBJ databases">
        <title>Draft genome sequence of Furfurilactobacillus curtus JCM 31185.</title>
        <authorList>
            <person name="Suzuki S."/>
            <person name="Endo A."/>
            <person name="Kajikawa A."/>
        </authorList>
    </citation>
    <scope>NUCLEOTIDE SEQUENCE [LARGE SCALE GENOMIC DNA]</scope>
    <source>
        <strain evidence="3 4">JCM 31185</strain>
    </source>
</reference>
<keyword evidence="4" id="KW-1185">Reference proteome</keyword>
<dbReference type="EMBL" id="BQXO01000002">
    <property type="protein sequence ID" value="GKT05664.1"/>
    <property type="molecule type" value="Genomic_DNA"/>
</dbReference>
<keyword evidence="2" id="KW-0472">Membrane</keyword>
<dbReference type="RefSeq" id="WP_407883091.1">
    <property type="nucleotide sequence ID" value="NZ_BQXO01000002.1"/>
</dbReference>
<dbReference type="Proteomes" id="UP001628078">
    <property type="component" value="Unassembled WGS sequence"/>
</dbReference>
<evidence type="ECO:0000256" key="1">
    <source>
        <dbReference type="SAM" id="MobiDB-lite"/>
    </source>
</evidence>
<feature type="transmembrane region" description="Helical" evidence="2">
    <location>
        <begin position="38"/>
        <end position="57"/>
    </location>
</feature>
<proteinExistence type="predicted"/>
<accession>A0ABQ5JMD5</accession>
<sequence length="216" mass="23900">MKLNEAQAITSRMQRHPQLKKSTIQPPVTTKIKRPHRLLSGLVGLIFIVSLVARLTILSSSFMVRAVQNPLVINQVQQQLQTQMTTHHLPTGLISNQLIRTVLSTGVKEIYAGNVLNFDVPPVQRAIQDNLNQQMATVGLQGDSGAAVTSMISGPVLTAFSRSVQNDQLNDFADRIQQTQLIADVVIAVSGLGWGWLMTSNHHRRRLRRLASQSDK</sequence>
<comment type="caution">
    <text evidence="3">The sequence shown here is derived from an EMBL/GenBank/DDBJ whole genome shotgun (WGS) entry which is preliminary data.</text>
</comment>
<feature type="region of interest" description="Disordered" evidence="1">
    <location>
        <begin position="1"/>
        <end position="22"/>
    </location>
</feature>
<feature type="transmembrane region" description="Helical" evidence="2">
    <location>
        <begin position="181"/>
        <end position="199"/>
    </location>
</feature>
<organism evidence="3 4">
    <name type="scientific">Furfurilactobacillus curtus</name>
    <dbReference type="NCBI Taxonomy" id="1746200"/>
    <lineage>
        <taxon>Bacteria</taxon>
        <taxon>Bacillati</taxon>
        <taxon>Bacillota</taxon>
        <taxon>Bacilli</taxon>
        <taxon>Lactobacillales</taxon>
        <taxon>Lactobacillaceae</taxon>
        <taxon>Furfurilactobacillus</taxon>
    </lineage>
</organism>
<protein>
    <submittedName>
        <fullName evidence="3">Uncharacterized protein</fullName>
    </submittedName>
</protein>
<gene>
    <name evidence="3" type="ORF">JCM31185_09520</name>
</gene>